<keyword evidence="5" id="KW-1185">Reference proteome</keyword>
<feature type="active site" evidence="2">
    <location>
        <position position="324"/>
    </location>
</feature>
<keyword evidence="2 4" id="KW-0012">Acyltransferase</keyword>
<dbReference type="PANTHER" id="PTHR32268:SF11">
    <property type="entry name" value="HOMOSERINE O-ACETYLTRANSFERASE"/>
    <property type="match status" value="1"/>
</dbReference>
<comment type="caution">
    <text evidence="4">The sequence shown here is derived from an EMBL/GenBank/DDBJ whole genome shotgun (WGS) entry which is preliminary data.</text>
</comment>
<keyword evidence="2" id="KW-0486">Methionine biosynthesis</keyword>
<evidence type="ECO:0000313" key="5">
    <source>
        <dbReference type="Proteomes" id="UP001595555"/>
    </source>
</evidence>
<dbReference type="Proteomes" id="UP001595555">
    <property type="component" value="Unassembled WGS sequence"/>
</dbReference>
<dbReference type="SUPFAM" id="SSF53474">
    <property type="entry name" value="alpha/beta-Hydrolases"/>
    <property type="match status" value="1"/>
</dbReference>
<reference evidence="5" key="1">
    <citation type="journal article" date="2019" name="Int. J. Syst. Evol. Microbiol.">
        <title>The Global Catalogue of Microorganisms (GCM) 10K type strain sequencing project: providing services to taxonomists for standard genome sequencing and annotation.</title>
        <authorList>
            <consortium name="The Broad Institute Genomics Platform"/>
            <consortium name="The Broad Institute Genome Sequencing Center for Infectious Disease"/>
            <person name="Wu L."/>
            <person name="Ma J."/>
        </authorList>
    </citation>
    <scope>NUCLEOTIDE SEQUENCE [LARGE SCALE GENOMIC DNA]</scope>
    <source>
        <strain evidence="5">KCTC 52237</strain>
    </source>
</reference>
<feature type="domain" description="AB hydrolase-1" evidence="3">
    <location>
        <begin position="51"/>
        <end position="361"/>
    </location>
</feature>
<dbReference type="Gene3D" id="1.10.1740.110">
    <property type="match status" value="1"/>
</dbReference>
<comment type="subunit">
    <text evidence="2">Homodimer.</text>
</comment>
<comment type="function">
    <text evidence="2">Transfers a succinyl group from succinyl-CoA to L-homoserine, forming succinyl-L-homoserine.</text>
</comment>
<dbReference type="NCBIfam" id="TIGR01392">
    <property type="entry name" value="homoserO_Ac_trn"/>
    <property type="match status" value="1"/>
</dbReference>
<keyword evidence="2" id="KW-0028">Amino-acid biosynthesis</keyword>
<evidence type="ECO:0000256" key="2">
    <source>
        <dbReference type="HAMAP-Rule" id="MF_00296"/>
    </source>
</evidence>
<keyword evidence="1 2" id="KW-0808">Transferase</keyword>
<comment type="caution">
    <text evidence="2">Lacks conserved residue(s) required for the propagation of feature annotation.</text>
</comment>
<dbReference type="RefSeq" id="WP_378116636.1">
    <property type="nucleotide sequence ID" value="NZ_JBHRTF010000002.1"/>
</dbReference>
<dbReference type="GO" id="GO:0004414">
    <property type="term" value="F:homoserine O-acetyltransferase activity"/>
    <property type="evidence" value="ECO:0007669"/>
    <property type="project" value="UniProtKB-EC"/>
</dbReference>
<comment type="subcellular location">
    <subcellularLocation>
        <location evidence="2">Cytoplasm</location>
    </subcellularLocation>
</comment>
<evidence type="ECO:0000256" key="1">
    <source>
        <dbReference type="ARBA" id="ARBA00022679"/>
    </source>
</evidence>
<feature type="site" description="Important for acyl-CoA specificity" evidence="2">
    <location>
        <position position="326"/>
    </location>
</feature>
<dbReference type="PIRSF" id="PIRSF000443">
    <property type="entry name" value="Homoser_Ac_trans"/>
    <property type="match status" value="1"/>
</dbReference>
<comment type="pathway">
    <text evidence="2">Amino-acid biosynthesis; L-methionine biosynthesis via de novo pathway; O-succinyl-L-homoserine from L-homoserine: step 1/1.</text>
</comment>
<accession>A0ABV7FE71</accession>
<feature type="binding site" evidence="2">
    <location>
        <position position="227"/>
    </location>
    <ligand>
        <name>substrate</name>
    </ligand>
</feature>
<dbReference type="EMBL" id="JBHRTF010000002">
    <property type="protein sequence ID" value="MFC3114888.1"/>
    <property type="molecule type" value="Genomic_DNA"/>
</dbReference>
<organism evidence="4 5">
    <name type="scientific">Cellvibrio fontiphilus</name>
    <dbReference type="NCBI Taxonomy" id="1815559"/>
    <lineage>
        <taxon>Bacteria</taxon>
        <taxon>Pseudomonadati</taxon>
        <taxon>Pseudomonadota</taxon>
        <taxon>Gammaproteobacteria</taxon>
        <taxon>Cellvibrionales</taxon>
        <taxon>Cellvibrionaceae</taxon>
        <taxon>Cellvibrio</taxon>
    </lineage>
</organism>
<dbReference type="InterPro" id="IPR000073">
    <property type="entry name" value="AB_hydrolase_1"/>
</dbReference>
<feature type="binding site" evidence="2">
    <location>
        <position position="358"/>
    </location>
    <ligand>
        <name>substrate</name>
    </ligand>
</feature>
<dbReference type="PANTHER" id="PTHR32268">
    <property type="entry name" value="HOMOSERINE O-ACETYLTRANSFERASE"/>
    <property type="match status" value="1"/>
</dbReference>
<evidence type="ECO:0000313" key="4">
    <source>
        <dbReference type="EMBL" id="MFC3114888.1"/>
    </source>
</evidence>
<feature type="active site" description="Nucleophile" evidence="2">
    <location>
        <position position="157"/>
    </location>
</feature>
<proteinExistence type="inferred from homology"/>
<dbReference type="Pfam" id="PF00561">
    <property type="entry name" value="Abhydrolase_1"/>
    <property type="match status" value="1"/>
</dbReference>
<comment type="similarity">
    <text evidence="2">Belongs to the AB hydrolase superfamily. MetX family.</text>
</comment>
<evidence type="ECO:0000259" key="3">
    <source>
        <dbReference type="Pfam" id="PF00561"/>
    </source>
</evidence>
<dbReference type="InterPro" id="IPR008220">
    <property type="entry name" value="HAT_MetX-like"/>
</dbReference>
<dbReference type="NCBIfam" id="NF001209">
    <property type="entry name" value="PRK00175.1"/>
    <property type="match status" value="1"/>
</dbReference>
<dbReference type="EC" id="2.3.1.46" evidence="2"/>
<keyword evidence="2" id="KW-0963">Cytoplasm</keyword>
<feature type="active site" evidence="2">
    <location>
        <position position="357"/>
    </location>
</feature>
<name>A0ABV7FE71_9GAMM</name>
<dbReference type="HAMAP" id="MF_00296">
    <property type="entry name" value="MetX_acyltransf"/>
    <property type="match status" value="1"/>
</dbReference>
<dbReference type="InterPro" id="IPR029058">
    <property type="entry name" value="AB_hydrolase_fold"/>
</dbReference>
<comment type="catalytic activity">
    <reaction evidence="2">
        <text>L-homoserine + succinyl-CoA = O-succinyl-L-homoserine + CoA</text>
        <dbReference type="Rhea" id="RHEA:22008"/>
        <dbReference type="ChEBI" id="CHEBI:57287"/>
        <dbReference type="ChEBI" id="CHEBI:57292"/>
        <dbReference type="ChEBI" id="CHEBI:57476"/>
        <dbReference type="ChEBI" id="CHEBI:57661"/>
        <dbReference type="EC" id="2.3.1.46"/>
    </reaction>
</comment>
<gene>
    <name evidence="2" type="primary">metXS</name>
    <name evidence="4" type="ORF">ACFODX_04900</name>
</gene>
<protein>
    <recommendedName>
        <fullName evidence="2">Homoserine O-succinyltransferase</fullName>
        <shortName evidence="2">HST</shortName>
        <ecNumber evidence="2">2.3.1.46</ecNumber>
    </recommendedName>
    <alternativeName>
        <fullName evidence="2">Homoserine transsuccinylase</fullName>
        <shortName evidence="2">HTS</shortName>
    </alternativeName>
</protein>
<dbReference type="Gene3D" id="3.40.50.1820">
    <property type="entry name" value="alpha/beta hydrolase"/>
    <property type="match status" value="1"/>
</dbReference>
<sequence>MPNQLPADSVGLVTPQTHQFTAPLLLACGRTLDSYDLVYETYGQLNAAKSNAVLICHALSGHHHAAGYHRMDDKRPGWWDAYIGPGKPIDTNKFFVVALNNIGGCHGSTGPRSINPATGKAWGADFPMLRVRDWVASQARLADVLGIEVWAAVIGGSLGGMQVMRWTLDYPTRVRHAVVIASAMKLSAQNIAFNEAARKAIISDPNFMDGDYLAHNTIPKNGLAVARMIGHITYLSDYAMGEKFGRDLRSGSFELGNDEPVEFQIESYLRYQGDSFANSFDANSYIRITKALDYFDLAREFNDDAVAAFKQTQAKFLVISFSTDWRFAPERSHEIVNALVGANRPVTYAEIESKHGHDAFLLPDERYQQVFGRYLAGVEV</sequence>